<dbReference type="EMBL" id="CM015723">
    <property type="protein sequence ID" value="KAF3696346.1"/>
    <property type="molecule type" value="Genomic_DNA"/>
</dbReference>
<sequence length="281" mass="31916">MQDIKAAVREIFDEVSEKAGAYSTVVGMFAYNFLYNKSFQCSSPAPPWVCWTYMFLPVLLTLVLMLWVDKSFQRTWKFALTRGQCNCGWSCHFWRFLCAHILKSLFMALLWTVSVLIDGDWYVCCASCCNGTLANEEHKSDLQNESRIQGLIILTIIISLSAFGSSLPWRRCSSWTVDVVQIILEEGENLGTDNLRAAAKTKLTEDLNRQVTAGQWGKCFDVADELIKKVTSVSHSEDGLHLDDFALSSVNKGKTWAEDTEQELVVMVERPKEERVEIQKL</sequence>
<dbReference type="AlphaFoldDB" id="A0A6G1Q2B8"/>
<keyword evidence="3" id="KW-1185">Reference proteome</keyword>
<reference evidence="3" key="2">
    <citation type="submission" date="2019-02" db="EMBL/GenBank/DDBJ databases">
        <title>Opniocepnalus argus Var Kimnra genome.</title>
        <authorList>
            <person name="Zhou C."/>
            <person name="Xiao S."/>
        </authorList>
    </citation>
    <scope>NUCLEOTIDE SEQUENCE [LARGE SCALE GENOMIC DNA]</scope>
</reference>
<accession>A0A6G1Q2B8</accession>
<evidence type="ECO:0000256" key="1">
    <source>
        <dbReference type="SAM" id="Phobius"/>
    </source>
</evidence>
<keyword evidence="1" id="KW-0472">Membrane</keyword>
<feature type="transmembrane region" description="Helical" evidence="1">
    <location>
        <begin position="148"/>
        <end position="169"/>
    </location>
</feature>
<dbReference type="Proteomes" id="UP000503349">
    <property type="component" value="Chromosome 12"/>
</dbReference>
<feature type="transmembrane region" description="Helical" evidence="1">
    <location>
        <begin position="45"/>
        <end position="68"/>
    </location>
</feature>
<evidence type="ECO:0000313" key="3">
    <source>
        <dbReference type="Proteomes" id="UP000503349"/>
    </source>
</evidence>
<protein>
    <submittedName>
        <fullName evidence="2">Uncharacterized protein</fullName>
    </submittedName>
</protein>
<evidence type="ECO:0000313" key="2">
    <source>
        <dbReference type="EMBL" id="KAF3696346.1"/>
    </source>
</evidence>
<organism evidence="2 3">
    <name type="scientific">Channa argus</name>
    <name type="common">Northern snakehead</name>
    <name type="synonym">Ophicephalus argus</name>
    <dbReference type="NCBI Taxonomy" id="215402"/>
    <lineage>
        <taxon>Eukaryota</taxon>
        <taxon>Metazoa</taxon>
        <taxon>Chordata</taxon>
        <taxon>Craniata</taxon>
        <taxon>Vertebrata</taxon>
        <taxon>Euteleostomi</taxon>
        <taxon>Actinopterygii</taxon>
        <taxon>Neopterygii</taxon>
        <taxon>Teleostei</taxon>
        <taxon>Neoteleostei</taxon>
        <taxon>Acanthomorphata</taxon>
        <taxon>Anabantaria</taxon>
        <taxon>Anabantiformes</taxon>
        <taxon>Channoidei</taxon>
        <taxon>Channidae</taxon>
        <taxon>Channa</taxon>
    </lineage>
</organism>
<proteinExistence type="predicted"/>
<name>A0A6G1Q2B8_CHAAH</name>
<keyword evidence="1" id="KW-0812">Transmembrane</keyword>
<reference evidence="2 3" key="1">
    <citation type="submission" date="2019-02" db="EMBL/GenBank/DDBJ databases">
        <title>Opniocepnalus argus genome.</title>
        <authorList>
            <person name="Zhou C."/>
            <person name="Xiao S."/>
        </authorList>
    </citation>
    <scope>NUCLEOTIDE SEQUENCE [LARGE SCALE GENOMIC DNA]</scope>
    <source>
        <strain evidence="2">OARG1902GOOAL</strain>
        <tissue evidence="2">Muscle</tissue>
    </source>
</reference>
<keyword evidence="1" id="KW-1133">Transmembrane helix</keyword>
<gene>
    <name evidence="2" type="ORF">EXN66_Car012023</name>
</gene>